<reference evidence="4" key="1">
    <citation type="submission" date="2016-09" db="EMBL/GenBank/DDBJ databases">
        <authorList>
            <person name="Hebert L."/>
            <person name="Moumen B."/>
        </authorList>
    </citation>
    <scope>NUCLEOTIDE SEQUENCE [LARGE SCALE GENOMIC DNA]</scope>
    <source>
        <strain evidence="4">OVI</strain>
    </source>
</reference>
<gene>
    <name evidence="4" type="ORF">TEOVI_000909000</name>
</gene>
<dbReference type="InterPro" id="IPR050502">
    <property type="entry name" value="Euk_RNA-bind_prot"/>
</dbReference>
<comment type="caution">
    <text evidence="4">The sequence shown here is derived from an EMBL/GenBank/DDBJ whole genome shotgun (WGS) entry which is preliminary data.</text>
</comment>
<organism evidence="4 5">
    <name type="scientific">Trypanosoma equiperdum</name>
    <dbReference type="NCBI Taxonomy" id="5694"/>
    <lineage>
        <taxon>Eukaryota</taxon>
        <taxon>Discoba</taxon>
        <taxon>Euglenozoa</taxon>
        <taxon>Kinetoplastea</taxon>
        <taxon>Metakinetoplastina</taxon>
        <taxon>Trypanosomatida</taxon>
        <taxon>Trypanosomatidae</taxon>
        <taxon>Trypanosoma</taxon>
    </lineage>
</organism>
<dbReference type="SMR" id="A0A1G4I7A7"/>
<evidence type="ECO:0000313" key="5">
    <source>
        <dbReference type="Proteomes" id="UP000195570"/>
    </source>
</evidence>
<accession>A0A1G4I7A7</accession>
<dbReference type="VEuPathDB" id="TriTrypDB:TEOVI_000909000"/>
<keyword evidence="5" id="KW-1185">Reference proteome</keyword>
<dbReference type="Gene3D" id="3.30.70.330">
    <property type="match status" value="1"/>
</dbReference>
<evidence type="ECO:0000259" key="3">
    <source>
        <dbReference type="PROSITE" id="PS50102"/>
    </source>
</evidence>
<dbReference type="EMBL" id="CZPT02000808">
    <property type="protein sequence ID" value="SCU67819.1"/>
    <property type="molecule type" value="Genomic_DNA"/>
</dbReference>
<dbReference type="PANTHER" id="PTHR48025">
    <property type="entry name" value="OS02G0815200 PROTEIN"/>
    <property type="match status" value="1"/>
</dbReference>
<dbReference type="SUPFAM" id="SSF54928">
    <property type="entry name" value="RNA-binding domain, RBD"/>
    <property type="match status" value="1"/>
</dbReference>
<evidence type="ECO:0000256" key="1">
    <source>
        <dbReference type="ARBA" id="ARBA00022884"/>
    </source>
</evidence>
<dbReference type="Pfam" id="PF00076">
    <property type="entry name" value="RRM_1"/>
    <property type="match status" value="1"/>
</dbReference>
<dbReference type="GeneID" id="92383024"/>
<dbReference type="AlphaFoldDB" id="A0A1G4I7A7"/>
<keyword evidence="1 2" id="KW-0694">RNA-binding</keyword>
<proteinExistence type="predicted"/>
<feature type="domain" description="RRM" evidence="3">
    <location>
        <begin position="16"/>
        <end position="94"/>
    </location>
</feature>
<dbReference type="GO" id="GO:0005634">
    <property type="term" value="C:nucleus"/>
    <property type="evidence" value="ECO:0007669"/>
    <property type="project" value="TreeGrafter"/>
</dbReference>
<dbReference type="InterPro" id="IPR035979">
    <property type="entry name" value="RBD_domain_sf"/>
</dbReference>
<name>A0A1G4I7A7_TRYEQ</name>
<protein>
    <submittedName>
        <fullName evidence="4">RNA-binding protein, putative</fullName>
    </submittedName>
</protein>
<dbReference type="SMART" id="SM00360">
    <property type="entry name" value="RRM"/>
    <property type="match status" value="1"/>
</dbReference>
<dbReference type="PROSITE" id="PS50102">
    <property type="entry name" value="RRM"/>
    <property type="match status" value="1"/>
</dbReference>
<dbReference type="InterPro" id="IPR000504">
    <property type="entry name" value="RRM_dom"/>
</dbReference>
<dbReference type="GO" id="GO:0003729">
    <property type="term" value="F:mRNA binding"/>
    <property type="evidence" value="ECO:0007669"/>
    <property type="project" value="TreeGrafter"/>
</dbReference>
<sequence>MFNQFSKMPLEPPYIRNVYIASLPPNYTEEELRALFAPFGKIVSTALVRDKETKRCKGYGFVLMERYQDAYNAVMALQGHTVQHARVQVRLARPEASVKKADPLLYTQAMMCEVVQPAVYVLYPPTCITA</sequence>
<evidence type="ECO:0000256" key="2">
    <source>
        <dbReference type="PROSITE-ProRule" id="PRU00176"/>
    </source>
</evidence>
<dbReference type="RefSeq" id="XP_067079093.1">
    <property type="nucleotide sequence ID" value="XM_067222992.1"/>
</dbReference>
<dbReference type="Proteomes" id="UP000195570">
    <property type="component" value="Unassembled WGS sequence"/>
</dbReference>
<dbReference type="PANTHER" id="PTHR48025:SF1">
    <property type="entry name" value="RRM DOMAIN-CONTAINING PROTEIN"/>
    <property type="match status" value="1"/>
</dbReference>
<evidence type="ECO:0000313" key="4">
    <source>
        <dbReference type="EMBL" id="SCU67819.1"/>
    </source>
</evidence>
<dbReference type="InterPro" id="IPR012677">
    <property type="entry name" value="Nucleotide-bd_a/b_plait_sf"/>
</dbReference>